<feature type="coiled-coil region" evidence="3">
    <location>
        <begin position="399"/>
        <end position="535"/>
    </location>
</feature>
<dbReference type="Pfam" id="PF05911">
    <property type="entry name" value="FPP"/>
    <property type="match status" value="4"/>
</dbReference>
<protein>
    <submittedName>
        <fullName evidence="5">Filament-like plant protein 3</fullName>
    </submittedName>
</protein>
<gene>
    <name evidence="5" type="ORF">POM88_045856</name>
</gene>
<dbReference type="PANTHER" id="PTHR31580">
    <property type="entry name" value="FILAMENT-LIKE PLANT PROTEIN 4"/>
    <property type="match status" value="1"/>
</dbReference>
<feature type="region of interest" description="Disordered" evidence="4">
    <location>
        <begin position="1"/>
        <end position="52"/>
    </location>
</feature>
<dbReference type="Proteomes" id="UP001237642">
    <property type="component" value="Unassembled WGS sequence"/>
</dbReference>
<dbReference type="EMBL" id="JAUIZM010000010">
    <property type="protein sequence ID" value="KAK1361382.1"/>
    <property type="molecule type" value="Genomic_DNA"/>
</dbReference>
<reference evidence="5" key="2">
    <citation type="submission" date="2023-05" db="EMBL/GenBank/DDBJ databases">
        <authorList>
            <person name="Schelkunov M.I."/>
        </authorList>
    </citation>
    <scope>NUCLEOTIDE SEQUENCE</scope>
    <source>
        <strain evidence="5">Hsosn_3</strain>
        <tissue evidence="5">Leaf</tissue>
    </source>
</reference>
<comment type="similarity">
    <text evidence="1">Belongs to the FPP family.</text>
</comment>
<dbReference type="InterPro" id="IPR008587">
    <property type="entry name" value="FPP_plant"/>
</dbReference>
<feature type="compositionally biased region" description="Low complexity" evidence="4">
    <location>
        <begin position="674"/>
        <end position="693"/>
    </location>
</feature>
<feature type="coiled-coil region" evidence="3">
    <location>
        <begin position="103"/>
        <end position="224"/>
    </location>
</feature>
<comment type="caution">
    <text evidence="5">The sequence shown here is derived from an EMBL/GenBank/DDBJ whole genome shotgun (WGS) entry which is preliminary data.</text>
</comment>
<name>A0AAD8M6K6_9APIA</name>
<keyword evidence="2 3" id="KW-0175">Coiled coil</keyword>
<dbReference type="AlphaFoldDB" id="A0AAD8M6K6"/>
<feature type="compositionally biased region" description="Basic and acidic residues" evidence="4">
    <location>
        <begin position="29"/>
        <end position="41"/>
    </location>
</feature>
<proteinExistence type="inferred from homology"/>
<organism evidence="5 6">
    <name type="scientific">Heracleum sosnowskyi</name>
    <dbReference type="NCBI Taxonomy" id="360622"/>
    <lineage>
        <taxon>Eukaryota</taxon>
        <taxon>Viridiplantae</taxon>
        <taxon>Streptophyta</taxon>
        <taxon>Embryophyta</taxon>
        <taxon>Tracheophyta</taxon>
        <taxon>Spermatophyta</taxon>
        <taxon>Magnoliopsida</taxon>
        <taxon>eudicotyledons</taxon>
        <taxon>Gunneridae</taxon>
        <taxon>Pentapetalae</taxon>
        <taxon>asterids</taxon>
        <taxon>campanulids</taxon>
        <taxon>Apiales</taxon>
        <taxon>Apiaceae</taxon>
        <taxon>Apioideae</taxon>
        <taxon>apioid superclade</taxon>
        <taxon>Tordylieae</taxon>
        <taxon>Tordyliinae</taxon>
        <taxon>Heracleum</taxon>
    </lineage>
</organism>
<evidence type="ECO:0000313" key="5">
    <source>
        <dbReference type="EMBL" id="KAK1361382.1"/>
    </source>
</evidence>
<reference evidence="5" key="1">
    <citation type="submission" date="2023-02" db="EMBL/GenBank/DDBJ databases">
        <title>Genome of toxic invasive species Heracleum sosnowskyi carries increased number of genes despite the absence of recent whole-genome duplications.</title>
        <authorList>
            <person name="Schelkunov M."/>
            <person name="Shtratnikova V."/>
            <person name="Makarenko M."/>
            <person name="Klepikova A."/>
            <person name="Omelchenko D."/>
            <person name="Novikova G."/>
            <person name="Obukhova E."/>
            <person name="Bogdanov V."/>
            <person name="Penin A."/>
            <person name="Logacheva M."/>
        </authorList>
    </citation>
    <scope>NUCLEOTIDE SEQUENCE</scope>
    <source>
        <strain evidence="5">Hsosn_3</strain>
        <tissue evidence="5">Leaf</tissue>
    </source>
</reference>
<dbReference type="PANTHER" id="PTHR31580:SF5">
    <property type="entry name" value="FILAMENT-LIKE PLANT PROTEIN 1-RELATED"/>
    <property type="match status" value="1"/>
</dbReference>
<evidence type="ECO:0000256" key="2">
    <source>
        <dbReference type="ARBA" id="ARBA00023054"/>
    </source>
</evidence>
<keyword evidence="6" id="KW-1185">Reference proteome</keyword>
<evidence type="ECO:0000256" key="4">
    <source>
        <dbReference type="SAM" id="MobiDB-lite"/>
    </source>
</evidence>
<feature type="compositionally biased region" description="Basic and acidic residues" evidence="4">
    <location>
        <begin position="1"/>
        <end position="18"/>
    </location>
</feature>
<feature type="compositionally biased region" description="Polar residues" evidence="4">
    <location>
        <begin position="660"/>
        <end position="673"/>
    </location>
</feature>
<evidence type="ECO:0000313" key="6">
    <source>
        <dbReference type="Proteomes" id="UP001237642"/>
    </source>
</evidence>
<evidence type="ECO:0000256" key="3">
    <source>
        <dbReference type="SAM" id="Coils"/>
    </source>
</evidence>
<feature type="compositionally biased region" description="Low complexity" evidence="4">
    <location>
        <begin position="19"/>
        <end position="28"/>
    </location>
</feature>
<feature type="region of interest" description="Disordered" evidence="4">
    <location>
        <begin position="618"/>
        <end position="709"/>
    </location>
</feature>
<feature type="compositionally biased region" description="Basic and acidic residues" evidence="4">
    <location>
        <begin position="639"/>
        <end position="654"/>
    </location>
</feature>
<sequence length="709" mass="79111">MEKRSWLWKKKSSEKSPGDTDSSGSISSHSERYSGEQETLKEYSNLFSQSPEVTSKVAVPNGEVNDGIKLLTEKLSAALVNVGAKEDLVKQHAKVAEEAIAGWEKAENEVSILKQQLEAAVQQNLGLEVRVNHLDGALKECVRQLRQAKEEQEQRIHDALTEKSNEWETTRYKLESELLELQNQVREVDDKDPVRIDTGVQLKLESLEKENAALKLELVYLSEELEIRTIERDLSTQAAEMASKQQLESIKKVAKLEAECRRLQAVVRKSLLVNEHKSPAMSSLSVESLADSQSDNGERIKALDVDEYKISGIDANVGDKSCSDSWASALIAELDHFKAEKTSSKNLTSCSLDIDIMDDFLEMERLAALPEAESKICEIELESVSCQTNNTESSLRDEVKTTNQRLAELEDYLQQIEAEKESIACRANETENMLKVELDTVTQHLAVLEDKLEKIEAEKAELANALIASTESVELSKAQLTETETRLEQLQKELNMMNESKELLEYQLVGMEVEIRTMTKEVDTLQLDVEKEQNLSADMVVKCRELEDELTRTREAELTRTREAELHQVKSPDSDLKLKQEDFVVAADKLAECQKTIASLGRQLKSLATLEDFLTDTPNVPRVRRGESAVPPAVGAEPWKLHSNETFLPKRDPGSEPSGEIQTPLMNGNNTKESPASASSSSSSEASLNHCSSGKSKNGFGKFLSRSTT</sequence>
<accession>A0AAD8M6K6</accession>
<evidence type="ECO:0000256" key="1">
    <source>
        <dbReference type="ARBA" id="ARBA00005921"/>
    </source>
</evidence>